<dbReference type="OrthoDB" id="3793764at2759"/>
<dbReference type="GeneID" id="63849774"/>
<dbReference type="AlphaFoldDB" id="A0A9P4GTF7"/>
<comment type="caution">
    <text evidence="2">The sequence shown here is derived from an EMBL/GenBank/DDBJ whole genome shotgun (WGS) entry which is preliminary data.</text>
</comment>
<feature type="compositionally biased region" description="Basic and acidic residues" evidence="1">
    <location>
        <begin position="1"/>
        <end position="15"/>
    </location>
</feature>
<gene>
    <name evidence="2" type="ORF">K460DRAFT_361785</name>
</gene>
<organism evidence="2 3">
    <name type="scientific">Cucurbitaria berberidis CBS 394.84</name>
    <dbReference type="NCBI Taxonomy" id="1168544"/>
    <lineage>
        <taxon>Eukaryota</taxon>
        <taxon>Fungi</taxon>
        <taxon>Dikarya</taxon>
        <taxon>Ascomycota</taxon>
        <taxon>Pezizomycotina</taxon>
        <taxon>Dothideomycetes</taxon>
        <taxon>Pleosporomycetidae</taxon>
        <taxon>Pleosporales</taxon>
        <taxon>Pleosporineae</taxon>
        <taxon>Cucurbitariaceae</taxon>
        <taxon>Cucurbitaria</taxon>
    </lineage>
</organism>
<accession>A0A9P4GTF7</accession>
<dbReference type="EMBL" id="ML976614">
    <property type="protein sequence ID" value="KAF1851035.1"/>
    <property type="molecule type" value="Genomic_DNA"/>
</dbReference>
<protein>
    <submittedName>
        <fullName evidence="2">Uncharacterized protein</fullName>
    </submittedName>
</protein>
<evidence type="ECO:0000313" key="3">
    <source>
        <dbReference type="Proteomes" id="UP000800039"/>
    </source>
</evidence>
<dbReference type="Proteomes" id="UP000800039">
    <property type="component" value="Unassembled WGS sequence"/>
</dbReference>
<evidence type="ECO:0000313" key="2">
    <source>
        <dbReference type="EMBL" id="KAF1851035.1"/>
    </source>
</evidence>
<evidence type="ECO:0000256" key="1">
    <source>
        <dbReference type="SAM" id="MobiDB-lite"/>
    </source>
</evidence>
<proteinExistence type="predicted"/>
<keyword evidence="3" id="KW-1185">Reference proteome</keyword>
<name>A0A9P4GTF7_9PLEO</name>
<sequence length="76" mass="9143">MLHRRPTDPALERARQAQRRPTLPFEKISGRVQDKYPAYDDFPWEKIEEYLQGKWPAWKNFKPTRVRSSRTVATRS</sequence>
<reference evidence="2" key="1">
    <citation type="submission" date="2020-01" db="EMBL/GenBank/DDBJ databases">
        <authorList>
            <consortium name="DOE Joint Genome Institute"/>
            <person name="Haridas S."/>
            <person name="Albert R."/>
            <person name="Binder M."/>
            <person name="Bloem J."/>
            <person name="Labutti K."/>
            <person name="Salamov A."/>
            <person name="Andreopoulos B."/>
            <person name="Baker S.E."/>
            <person name="Barry K."/>
            <person name="Bills G."/>
            <person name="Bluhm B.H."/>
            <person name="Cannon C."/>
            <person name="Castanera R."/>
            <person name="Culley D.E."/>
            <person name="Daum C."/>
            <person name="Ezra D."/>
            <person name="Gonzalez J.B."/>
            <person name="Henrissat B."/>
            <person name="Kuo A."/>
            <person name="Liang C."/>
            <person name="Lipzen A."/>
            <person name="Lutzoni F."/>
            <person name="Magnuson J."/>
            <person name="Mondo S."/>
            <person name="Nolan M."/>
            <person name="Ohm R."/>
            <person name="Pangilinan J."/>
            <person name="Park H.-J."/>
            <person name="Ramirez L."/>
            <person name="Alfaro M."/>
            <person name="Sun H."/>
            <person name="Tritt A."/>
            <person name="Yoshinaga Y."/>
            <person name="Zwiers L.-H."/>
            <person name="Turgeon B.G."/>
            <person name="Goodwin S.B."/>
            <person name="Spatafora J.W."/>
            <person name="Crous P.W."/>
            <person name="Grigoriev I.V."/>
        </authorList>
    </citation>
    <scope>NUCLEOTIDE SEQUENCE</scope>
    <source>
        <strain evidence="2">CBS 394.84</strain>
    </source>
</reference>
<feature type="region of interest" description="Disordered" evidence="1">
    <location>
        <begin position="1"/>
        <end position="22"/>
    </location>
</feature>
<dbReference type="RefSeq" id="XP_040793598.1">
    <property type="nucleotide sequence ID" value="XM_040932523.1"/>
</dbReference>